<sequence>MSEQFDHMSQTEKSGDTKVTGGYIITKLDHGLYDVHIGLEVVKEGRSGKGYGTACLVVDKADGSTTAFGPLYQTEEADDVDGYHRGYTRQDKRTRIQFEDPNEVVSWYLALSASESEGTDFPRSLDDLNKMLKENAEALARFGSIAVGGVETFGILKVFRTGVR</sequence>
<name>A0A2W1NYD3_PAEXE</name>
<accession>A0A2W1NYD3</accession>
<evidence type="ECO:0000313" key="1">
    <source>
        <dbReference type="EMBL" id="PZE20532.1"/>
    </source>
</evidence>
<dbReference type="RefSeq" id="WP_089200285.1">
    <property type="nucleotide sequence ID" value="NZ_NHRJ02000006.1"/>
</dbReference>
<gene>
    <name evidence="1" type="ORF">CBW46_012210</name>
</gene>
<dbReference type="AlphaFoldDB" id="A0A2W1NYD3"/>
<comment type="caution">
    <text evidence="1">The sequence shown here is derived from an EMBL/GenBank/DDBJ whole genome shotgun (WGS) entry which is preliminary data.</text>
</comment>
<proteinExistence type="predicted"/>
<evidence type="ECO:0000313" key="2">
    <source>
        <dbReference type="Proteomes" id="UP000214746"/>
    </source>
</evidence>
<dbReference type="EMBL" id="NHRJ02000006">
    <property type="protein sequence ID" value="PZE20532.1"/>
    <property type="molecule type" value="Genomic_DNA"/>
</dbReference>
<dbReference type="Proteomes" id="UP000214746">
    <property type="component" value="Unassembled WGS sequence"/>
</dbReference>
<keyword evidence="2" id="KW-1185">Reference proteome</keyword>
<reference evidence="1" key="1">
    <citation type="submission" date="2018-06" db="EMBL/GenBank/DDBJ databases">
        <title>Paenibacillus xerothermodurans sp. nov. an extremely dry heat resistant spore forming bacterium isolated from the soil of Cape Canaveral, Florida.</title>
        <authorList>
            <person name="Seuylemezian A."/>
            <person name="Kaur N."/>
            <person name="Patil P."/>
            <person name="Patil P."/>
            <person name="Mayilraj S."/>
            <person name="Vaishampayan P."/>
        </authorList>
    </citation>
    <scope>NUCLEOTIDE SEQUENCE [LARGE SCALE GENOMIC DNA]</scope>
    <source>
        <strain evidence="1">ATCC 27380</strain>
    </source>
</reference>
<organism evidence="1 2">
    <name type="scientific">Paenibacillus xerothermodurans</name>
    <dbReference type="NCBI Taxonomy" id="1977292"/>
    <lineage>
        <taxon>Bacteria</taxon>
        <taxon>Bacillati</taxon>
        <taxon>Bacillota</taxon>
        <taxon>Bacilli</taxon>
        <taxon>Bacillales</taxon>
        <taxon>Paenibacillaceae</taxon>
        <taxon>Paenibacillus</taxon>
    </lineage>
</organism>
<protein>
    <submittedName>
        <fullName evidence="1">Uncharacterized protein</fullName>
    </submittedName>
</protein>